<gene>
    <name evidence="4" type="ORF">DWB61_12870</name>
</gene>
<feature type="coiled-coil region" evidence="1">
    <location>
        <begin position="346"/>
        <end position="373"/>
    </location>
</feature>
<accession>A0A425XZ60</accession>
<feature type="domain" description="Aminotransferase class I/classII large" evidence="3">
    <location>
        <begin position="628"/>
        <end position="799"/>
    </location>
</feature>
<dbReference type="Gene3D" id="3.40.640.10">
    <property type="entry name" value="Type I PLP-dependent aspartate aminotransferase-like (Major domain)"/>
    <property type="match status" value="1"/>
</dbReference>
<dbReference type="SUPFAM" id="SSF53383">
    <property type="entry name" value="PLP-dependent transferases"/>
    <property type="match status" value="1"/>
</dbReference>
<dbReference type="OrthoDB" id="7052199at2"/>
<reference evidence="4 5" key="1">
    <citation type="submission" date="2018-07" db="EMBL/GenBank/DDBJ databases">
        <title>Draft genome sequence of Ancylomarina sp. M1P.</title>
        <authorList>
            <person name="Yadav S."/>
            <person name="Villanueva L."/>
            <person name="Damste J.S.S."/>
        </authorList>
    </citation>
    <scope>NUCLEOTIDE SEQUENCE [LARGE SCALE GENOMIC DNA]</scope>
    <source>
        <strain evidence="4 5">M1P</strain>
    </source>
</reference>
<evidence type="ECO:0000313" key="5">
    <source>
        <dbReference type="Proteomes" id="UP000285794"/>
    </source>
</evidence>
<dbReference type="InterPro" id="IPR015421">
    <property type="entry name" value="PyrdxlP-dep_Trfase_major"/>
</dbReference>
<organism evidence="4 5">
    <name type="scientific">Ancylomarina euxinus</name>
    <dbReference type="NCBI Taxonomy" id="2283627"/>
    <lineage>
        <taxon>Bacteria</taxon>
        <taxon>Pseudomonadati</taxon>
        <taxon>Bacteroidota</taxon>
        <taxon>Bacteroidia</taxon>
        <taxon>Marinilabiliales</taxon>
        <taxon>Marinifilaceae</taxon>
        <taxon>Ancylomarina</taxon>
    </lineage>
</organism>
<keyword evidence="5" id="KW-1185">Reference proteome</keyword>
<dbReference type="Pfam" id="PF00155">
    <property type="entry name" value="Aminotran_1_2"/>
    <property type="match status" value="1"/>
</dbReference>
<evidence type="ECO:0000313" key="4">
    <source>
        <dbReference type="EMBL" id="RRG20432.1"/>
    </source>
</evidence>
<dbReference type="InterPro" id="IPR004839">
    <property type="entry name" value="Aminotransferase_I/II_large"/>
</dbReference>
<evidence type="ECO:0000259" key="3">
    <source>
        <dbReference type="Pfam" id="PF00155"/>
    </source>
</evidence>
<keyword evidence="4" id="KW-0808">Transferase</keyword>
<dbReference type="InterPro" id="IPR004838">
    <property type="entry name" value="NHTrfase_class1_PyrdxlP-BS"/>
</dbReference>
<sequence>MHVNGRPQSALNYEAQVFINLYQSLGERAENFLPHRIFESLTQFVRLCYEESDDPVNQELEINKRLLDLKESIPAYVDVSLMIFPHENSKAFEYSAKRQSFVKRINHLMDIEAVDEKEKKQLRHILNAPDFSVGTPPVSQHLINFLYQILLGDKVRELRKFRDVIGVNGYIEEAQWNYLLDVMDQLVVQSTHYTTAKEKEHFLTRTESTVNFKGLNGFIRTLVSGTADTAIKLIRDEIFQPEIVRVIEFTSPDEVYGQICEDTTSIFIIKVQHMRRNPLNDFKWFPLLTRMIFVDCSLESLASNTSLVFSFHNEVINTLNKVHTKKLGAPANTQMNLRLILDKVNSRNLEKFRLAAEAKIKDYEEELARLKKEQLAEPENPDQDIILYKFDEFARQIIKDKYILSKLVAFISFVENIKDSKKQTETIEILLQEFETRMKSYFYGNSKDIDLATIVEGGGRNQLKTYGEYLLERKLKSLKKDVVERCRVILDIIPDSYQRTLHNHFHKNFGINLFLEKYKEYLIKAENEADNKGRFSNLLIDLGIEKKYEQKSEEDKQIIREFISGLGNLEKTSISDDVQMIIRDLVLNRTYVKPFIFLNQQAAWEYKDLFPIEQFDMNAFDVEIELDDEGRIDYERFLIKLQRIKSSFQLFDETGSLWDNFCANSTILINDPSNPTGYTDFNNVALIKFLKFISNTQLTLFLDEAYNDSVKIDDPEEPKWRTISSYIINNIASYARISMVASISTTKNLGATGDRLGALAVTEAKKDLTAFARKQSDASRGNSCSLFMLVNVLEVAQQAKRIKVQMDEALPKDASRHKVKQKLEDFIKSKVKSNVPTTIALSSESTKRESLFEGSPLHIFLLDELLSLDKLDVLELPDDFKYKGEAFFSYYKQHIVGELNQFRVNRIFRSESIKRLKMAKEVAAKIIDEQQLSDVGFLNSEGAYLFNMTLKGYSSYQDLEAFTQVFAEKRGIAAIPYKTGIVRFSLGDYVEGSEASYQIYAKELENAFRLFITNWIRFNEGKKTGGLENDAVLNELFPVKLDRGFIESVLEDFTQIRDLEKRTNQSLKINDIKTMYHAFPNVCGVSINSIGDSTNAVIEFYENIGQCTNLVEFLSSQAFSKIYENLLPQIYKNIPAIKHLDINEVLARYGKPTIQKYVNSKLKYQPNAHVLDGPDEKLIMTEILIDMERILFSDSKVKMLVLNANEKDPSGDLAKLEGYNVILRKYIREILLHFNLPFEKELIEPSIDQLFVKASERLQEISGKQMNGVNFDLLVQDFLQNLTSEKALAEHSHKNLIFTSVQSELETLLKGKSAEEKLLAIYLIQSDVALLKNLMDSVNRLFRGLETHDEPDTRLYSESLIANEAKVLLEQIVLRKSFKLVEEQIVSEARQMSLFLTSALNRIRNTQLYNRFNHILIKLLSMDYLCQNSKLNEMIQHGFTLYQDFEMENKVLDTHEGGKLSWINEVMTKCGVIAAEQPVQTHTRMNTDAKKREYPFHKIDRANLEDLKISGPGEQSPREFIKNMSTRPSSDFFATRMSKFIQNMDIDDYRCRIVKGGLVNELYVFQKSYMKYLADNYRLVEPKAVSLKEAKNFVPDIVLFLGAPEKVISYPQIGYFDLNGPNGKIKTIVTPLKKSVDYFGDVKKTRLTMLNEKVKEMGGAPVHGSFFVIEGDDGSLFGLLISGDSGVGKSEMLAAMMLKWLKKDLPGIRSIKLVAGDMLHLFPDTEGNLYGVGTELGDFSRVTDFDPEYIKQYRPLFESSADSNVEDLNSRSTISGFCDISMPYKVDIILTANNFSKNEAGIVKYSNAENFMLYRDAHGERKEKATSQDNPHFQRTLLRYTGDKNIVEVLDQHGNYLDEVLDWEKDPKNGKWYLASSYKLIEKIDIEEVVNKIFTKKRFHREGLDLELKSIRFDIIKNRFIVTAQSIDSSVDFVLDRTFFSSIFNSLASTPGGNPFIHEDEELEIRKYLIEVLKGGKTGKGKGKHIQCGILSTDLGKKGKEITGPQKAAQDVRRLIQEVRNANPDIHKTKNLVKKDIEQKYGWLFLHHKKSLEVERYNLFLYQMEQMRKARFTRLDNAKKAVDFSMLDGYEPLTKSHQFSPLLVTPNINIELNSFTETYEQLMWLPNNQDFAESFYEDCDQLYIAEAYSEETIVNNMIVQLLLKNGYIAVEDLSRGKITEKANRETIAAAKFAAVKKYREHTTKESKTNESILKKQGKTKK</sequence>
<dbReference type="GO" id="GO:0030170">
    <property type="term" value="F:pyridoxal phosphate binding"/>
    <property type="evidence" value="ECO:0007669"/>
    <property type="project" value="InterPro"/>
</dbReference>
<protein>
    <submittedName>
        <fullName evidence="4">Aminotransferase class I/II-fold pyridoxal phosphate-dependent enzyme</fullName>
    </submittedName>
</protein>
<dbReference type="PROSITE" id="PS00105">
    <property type="entry name" value="AA_TRANSFER_CLASS_1"/>
    <property type="match status" value="1"/>
</dbReference>
<dbReference type="InterPro" id="IPR027417">
    <property type="entry name" value="P-loop_NTPase"/>
</dbReference>
<comment type="caution">
    <text evidence="4">The sequence shown here is derived from an EMBL/GenBank/DDBJ whole genome shotgun (WGS) entry which is preliminary data.</text>
</comment>
<name>A0A425XZ60_9BACT</name>
<evidence type="ECO:0000256" key="2">
    <source>
        <dbReference type="SAM" id="MobiDB-lite"/>
    </source>
</evidence>
<dbReference type="RefSeq" id="WP_125031293.1">
    <property type="nucleotide sequence ID" value="NZ_JAPXVP010000011.1"/>
</dbReference>
<evidence type="ECO:0000256" key="1">
    <source>
        <dbReference type="SAM" id="Coils"/>
    </source>
</evidence>
<dbReference type="Gene3D" id="3.40.50.300">
    <property type="entry name" value="P-loop containing nucleotide triphosphate hydrolases"/>
    <property type="match status" value="1"/>
</dbReference>
<dbReference type="InterPro" id="IPR015424">
    <property type="entry name" value="PyrdxlP-dep_Trfase"/>
</dbReference>
<dbReference type="GO" id="GO:0008483">
    <property type="term" value="F:transaminase activity"/>
    <property type="evidence" value="ECO:0007669"/>
    <property type="project" value="UniProtKB-KW"/>
</dbReference>
<feature type="region of interest" description="Disordered" evidence="2">
    <location>
        <begin position="2201"/>
        <end position="2221"/>
    </location>
</feature>
<keyword evidence="1" id="KW-0175">Coiled coil</keyword>
<dbReference type="EMBL" id="QQWG01000013">
    <property type="protein sequence ID" value="RRG20432.1"/>
    <property type="molecule type" value="Genomic_DNA"/>
</dbReference>
<keyword evidence="4" id="KW-0032">Aminotransferase</keyword>
<dbReference type="Proteomes" id="UP000285794">
    <property type="component" value="Unassembled WGS sequence"/>
</dbReference>
<proteinExistence type="predicted"/>